<name>S8ABZ5_DACHA</name>
<evidence type="ECO:0000313" key="1">
    <source>
        <dbReference type="EMBL" id="EPS38631.1"/>
    </source>
</evidence>
<proteinExistence type="predicted"/>
<reference evidence="1 2" key="1">
    <citation type="journal article" date="2013" name="PLoS Genet.">
        <title>Genomic mechanisms accounting for the adaptation to parasitism in nematode-trapping fungi.</title>
        <authorList>
            <person name="Meerupati T."/>
            <person name="Andersson K.M."/>
            <person name="Friman E."/>
            <person name="Kumar D."/>
            <person name="Tunlid A."/>
            <person name="Ahren D."/>
        </authorList>
    </citation>
    <scope>NUCLEOTIDE SEQUENCE [LARGE SCALE GENOMIC DNA]</scope>
    <source>
        <strain evidence="1 2">CBS 200.50</strain>
    </source>
</reference>
<organism evidence="1 2">
    <name type="scientific">Dactylellina haptotyla (strain CBS 200.50)</name>
    <name type="common">Nematode-trapping fungus</name>
    <name type="synonym">Monacrosporium haptotylum</name>
    <dbReference type="NCBI Taxonomy" id="1284197"/>
    <lineage>
        <taxon>Eukaryota</taxon>
        <taxon>Fungi</taxon>
        <taxon>Dikarya</taxon>
        <taxon>Ascomycota</taxon>
        <taxon>Pezizomycotina</taxon>
        <taxon>Orbiliomycetes</taxon>
        <taxon>Orbiliales</taxon>
        <taxon>Orbiliaceae</taxon>
        <taxon>Dactylellina</taxon>
    </lineage>
</organism>
<sequence length="106" mass="12098">MERISRVQMIKARRFYYVAEFASPETIDVLASLRLNILCIVGKKTRKSQTAIDIVEKTWDPNRMEVSAAYGRLLRSIKIAAIDEELDEGEVFYEVNENEILASSVA</sequence>
<accession>S8ABZ5</accession>
<dbReference type="AlphaFoldDB" id="S8ABZ5"/>
<protein>
    <submittedName>
        <fullName evidence="1">Uncharacterized protein</fullName>
    </submittedName>
</protein>
<gene>
    <name evidence="1" type="ORF">H072_7642</name>
</gene>
<reference evidence="2" key="2">
    <citation type="submission" date="2013-04" db="EMBL/GenBank/DDBJ databases">
        <title>Genomic mechanisms accounting for the adaptation to parasitism in nematode-trapping fungi.</title>
        <authorList>
            <person name="Ahren D.G."/>
        </authorList>
    </citation>
    <scope>NUCLEOTIDE SEQUENCE [LARGE SCALE GENOMIC DNA]</scope>
    <source>
        <strain evidence="2">CBS 200.50</strain>
    </source>
</reference>
<dbReference type="EMBL" id="AQGS01000538">
    <property type="protein sequence ID" value="EPS38631.1"/>
    <property type="molecule type" value="Genomic_DNA"/>
</dbReference>
<dbReference type="HOGENOM" id="CLU_2223172_0_0_1"/>
<dbReference type="Proteomes" id="UP000015100">
    <property type="component" value="Unassembled WGS sequence"/>
</dbReference>
<evidence type="ECO:0000313" key="2">
    <source>
        <dbReference type="Proteomes" id="UP000015100"/>
    </source>
</evidence>
<comment type="caution">
    <text evidence="1">The sequence shown here is derived from an EMBL/GenBank/DDBJ whole genome shotgun (WGS) entry which is preliminary data.</text>
</comment>
<keyword evidence="2" id="KW-1185">Reference proteome</keyword>